<proteinExistence type="predicted"/>
<dbReference type="STRING" id="278938.A0A4Z1JDG3"/>
<gene>
    <name evidence="2" type="ORF">BELL_0537g00020</name>
</gene>
<feature type="compositionally biased region" description="Basic and acidic residues" evidence="1">
    <location>
        <begin position="351"/>
        <end position="362"/>
    </location>
</feature>
<feature type="region of interest" description="Disordered" evidence="1">
    <location>
        <begin position="351"/>
        <end position="455"/>
    </location>
</feature>
<evidence type="ECO:0000256" key="1">
    <source>
        <dbReference type="SAM" id="MobiDB-lite"/>
    </source>
</evidence>
<dbReference type="EMBL" id="PQXM01000535">
    <property type="protein sequence ID" value="TGO71729.1"/>
    <property type="molecule type" value="Genomic_DNA"/>
</dbReference>
<dbReference type="AlphaFoldDB" id="A0A4Z1JDG3"/>
<evidence type="ECO:0000313" key="3">
    <source>
        <dbReference type="Proteomes" id="UP000297229"/>
    </source>
</evidence>
<sequence length="639" mass="72563">MSVLIIDPSGDFHLHVLEVDSFASATFLVSRSTLEKHCTHDLASEIRDSPTNSLTLYDVNLSAMETILRIIHGVLDLNTHTIPNIHSTFDQETIATLYHILDLGIKWFKTEELEPWFSKFWADRSENEMSLYDMKVMLYPSYIFRHAEAFARITKSLVLEWRSGEMHGLNPLTGRAEFRFEHRILKQLVRLKTRILEREITNNLLDPLDHLCNEFCGAGGECMVAYNKSLRDCLVIPSIVRRNCSIRDILESEGVNFWNCASPLDASDHCAEILSGNHIVKIKKNALNFWEGMCIECVLRTSGGHIKQEQFWEDGRRKRYGTSCPIPHNYQTWNYSYMGPFELMSKHIAEQKEREKDKERTKHGMKFSAKSGFPYASDSPKRSRRRSSVSFPTPDEHVIQQQQQKIAEWTAKNEAAKTKEAEASTNPDRPRTQDTTRSFNASSPKPPSKSATPTKFATLDETARLQQKKIAEWTARNLANQARIKEAEAAANAEAEAEAAAGYTDAYFAARFPDLASLEFYNHDDDNDFIPVNTPPPPAAKREPLSQGQEPINKDDTINTTSAPAQFPIASKKEPNQSFQFPQEMHAFNSIPVNKAAPKNDWIAQRLAFYNSNREGALAHQRMVNGETAMDLDGSDEEL</sequence>
<comment type="caution">
    <text evidence="2">The sequence shown here is derived from an EMBL/GenBank/DDBJ whole genome shotgun (WGS) entry which is preliminary data.</text>
</comment>
<dbReference type="OrthoDB" id="268428at2759"/>
<name>A0A4Z1JDG3_9HELO</name>
<dbReference type="Proteomes" id="UP000297229">
    <property type="component" value="Unassembled WGS sequence"/>
</dbReference>
<feature type="region of interest" description="Disordered" evidence="1">
    <location>
        <begin position="534"/>
        <end position="559"/>
    </location>
</feature>
<protein>
    <submittedName>
        <fullName evidence="2">Uncharacterized protein</fullName>
    </submittedName>
</protein>
<organism evidence="2 3">
    <name type="scientific">Botrytis elliptica</name>
    <dbReference type="NCBI Taxonomy" id="278938"/>
    <lineage>
        <taxon>Eukaryota</taxon>
        <taxon>Fungi</taxon>
        <taxon>Dikarya</taxon>
        <taxon>Ascomycota</taxon>
        <taxon>Pezizomycotina</taxon>
        <taxon>Leotiomycetes</taxon>
        <taxon>Helotiales</taxon>
        <taxon>Sclerotiniaceae</taxon>
        <taxon>Botrytis</taxon>
    </lineage>
</organism>
<reference evidence="2 3" key="1">
    <citation type="submission" date="2017-12" db="EMBL/GenBank/DDBJ databases">
        <title>Comparative genomics of Botrytis spp.</title>
        <authorList>
            <person name="Valero-Jimenez C.A."/>
            <person name="Tapia P."/>
            <person name="Veloso J."/>
            <person name="Silva-Moreno E."/>
            <person name="Staats M."/>
            <person name="Valdes J.H."/>
            <person name="Van Kan J.A.L."/>
        </authorList>
    </citation>
    <scope>NUCLEOTIDE SEQUENCE [LARGE SCALE GENOMIC DNA]</scope>
    <source>
        <strain evidence="2 3">Be9601</strain>
    </source>
</reference>
<feature type="compositionally biased region" description="Basic and acidic residues" evidence="1">
    <location>
        <begin position="414"/>
        <end position="434"/>
    </location>
</feature>
<accession>A0A4Z1JDG3</accession>
<keyword evidence="3" id="KW-1185">Reference proteome</keyword>
<evidence type="ECO:0000313" key="2">
    <source>
        <dbReference type="EMBL" id="TGO71729.1"/>
    </source>
</evidence>